<dbReference type="GO" id="GO:0030288">
    <property type="term" value="C:outer membrane-bounded periplasmic space"/>
    <property type="evidence" value="ECO:0007669"/>
    <property type="project" value="UniProtKB-ARBA"/>
</dbReference>
<evidence type="ECO:0000256" key="1">
    <source>
        <dbReference type="ARBA" id="ARBA00004418"/>
    </source>
</evidence>
<dbReference type="Proteomes" id="UP000537592">
    <property type="component" value="Unassembled WGS sequence"/>
</dbReference>
<comment type="caution">
    <text evidence="6">The sequence shown here is derived from an EMBL/GenBank/DDBJ whole genome shotgun (WGS) entry which is preliminary data.</text>
</comment>
<dbReference type="Gene3D" id="3.40.190.10">
    <property type="entry name" value="Periplasmic binding protein-like II"/>
    <property type="match status" value="1"/>
</dbReference>
<dbReference type="GO" id="GO:1904680">
    <property type="term" value="F:peptide transmembrane transporter activity"/>
    <property type="evidence" value="ECO:0007669"/>
    <property type="project" value="TreeGrafter"/>
</dbReference>
<reference evidence="6 7" key="1">
    <citation type="submission" date="2020-08" db="EMBL/GenBank/DDBJ databases">
        <title>Genomic Encyclopedia of Type Strains, Phase IV (KMG-IV): sequencing the most valuable type-strain genomes for metagenomic binning, comparative biology and taxonomic classification.</title>
        <authorList>
            <person name="Goeker M."/>
        </authorList>
    </citation>
    <scope>NUCLEOTIDE SEQUENCE [LARGE SCALE GENOMIC DNA]</scope>
    <source>
        <strain evidence="6 7">DSM 28760</strain>
    </source>
</reference>
<keyword evidence="7" id="KW-1185">Reference proteome</keyword>
<organism evidence="6 7">
    <name type="scientific">Pseudochelatococcus contaminans</name>
    <dbReference type="NCBI Taxonomy" id="1538103"/>
    <lineage>
        <taxon>Bacteria</taxon>
        <taxon>Pseudomonadati</taxon>
        <taxon>Pseudomonadota</taxon>
        <taxon>Alphaproteobacteria</taxon>
        <taxon>Hyphomicrobiales</taxon>
        <taxon>Chelatococcaceae</taxon>
        <taxon>Pseudochelatococcus</taxon>
    </lineage>
</organism>
<dbReference type="Pfam" id="PF00496">
    <property type="entry name" value="SBP_bac_5"/>
    <property type="match status" value="1"/>
</dbReference>
<dbReference type="GO" id="GO:0043190">
    <property type="term" value="C:ATP-binding cassette (ABC) transporter complex"/>
    <property type="evidence" value="ECO:0007669"/>
    <property type="project" value="InterPro"/>
</dbReference>
<comment type="subcellular location">
    <subcellularLocation>
        <location evidence="1">Periplasm</location>
    </subcellularLocation>
</comment>
<keyword evidence="3 4" id="KW-0732">Signal</keyword>
<dbReference type="EMBL" id="JACICC010000005">
    <property type="protein sequence ID" value="MBB3810279.1"/>
    <property type="molecule type" value="Genomic_DNA"/>
</dbReference>
<feature type="chain" id="PRO_5031405551" evidence="4">
    <location>
        <begin position="38"/>
        <end position="556"/>
    </location>
</feature>
<feature type="signal peptide" evidence="4">
    <location>
        <begin position="1"/>
        <end position="37"/>
    </location>
</feature>
<dbReference type="PANTHER" id="PTHR30290:SF38">
    <property type="entry name" value="D,D-DIPEPTIDE-BINDING PERIPLASMIC PROTEIN DDPA-RELATED"/>
    <property type="match status" value="1"/>
</dbReference>
<dbReference type="InterPro" id="IPR030678">
    <property type="entry name" value="Peptide/Ni-bd"/>
</dbReference>
<dbReference type="PIRSF" id="PIRSF002741">
    <property type="entry name" value="MppA"/>
    <property type="match status" value="1"/>
</dbReference>
<dbReference type="InterPro" id="IPR000914">
    <property type="entry name" value="SBP_5_dom"/>
</dbReference>
<dbReference type="Gene3D" id="3.10.105.10">
    <property type="entry name" value="Dipeptide-binding Protein, Domain 3"/>
    <property type="match status" value="1"/>
</dbReference>
<protein>
    <submittedName>
        <fullName evidence="6">Peptide/nickel transport system substrate-binding protein</fullName>
    </submittedName>
</protein>
<dbReference type="PANTHER" id="PTHR30290">
    <property type="entry name" value="PERIPLASMIC BINDING COMPONENT OF ABC TRANSPORTER"/>
    <property type="match status" value="1"/>
</dbReference>
<evidence type="ECO:0000256" key="2">
    <source>
        <dbReference type="ARBA" id="ARBA00005695"/>
    </source>
</evidence>
<evidence type="ECO:0000313" key="6">
    <source>
        <dbReference type="EMBL" id="MBB3810279.1"/>
    </source>
</evidence>
<feature type="domain" description="Solute-binding protein family 5" evidence="5">
    <location>
        <begin position="91"/>
        <end position="460"/>
    </location>
</feature>
<dbReference type="SUPFAM" id="SSF53850">
    <property type="entry name" value="Periplasmic binding protein-like II"/>
    <property type="match status" value="1"/>
</dbReference>
<comment type="similarity">
    <text evidence="2">Belongs to the bacterial solute-binding protein 5 family.</text>
</comment>
<sequence length="556" mass="62293">MPRLPFQGIFSRPFRRRFLRAVAAVGLLNLFSASVFAQVPATRVEPEGQVVIGVAQEPTRFHPLQRRTEVDDAVHLNVFSTLWSLSPEGNLVPDLAVEVPSVENGGISADGLEWRIKLRPDVTWHDGAPFTAEDVKFTIETLANPSYPSPSRHGHELVRDIEVVSPTEVRWRLERPFAPYLAILAWAGIAPQHILAGVTDPADPSFNNSPVGTGPFRFGERRPGDHVSLVANDKYHGQGPFLKQAVLKYIPDQIGLKTQFITGAVDAVLIPGIAPDLAKEVERAPGVKVHYSPNQFVEIIALNTQLPQFQDPAVREALYLALDKNTVFNEIYPTGTKRPTESFLPEQSWAYKKDLPEHRFDLGAARALLDKAGWKPGADGIREKDGTRLAFSISTIAGDHLREQFQQLLQQDWRSIGVDLSIKNAPSAALWGDFWRKSQFDSIIVGLIVPIASDPDPSNRFGSWAIQARGGTGLNTFQYDNPEVDRLLREGVGTFDRERRKQIYFEIQDIVRRDLPYLPLVQGRSIEGTKNGLVGYQPNLGYRVNAWNLRDWRWEK</sequence>
<dbReference type="CDD" id="cd08513">
    <property type="entry name" value="PBP2_thermophilic_Hb8_like"/>
    <property type="match status" value="1"/>
</dbReference>
<evidence type="ECO:0000259" key="5">
    <source>
        <dbReference type="Pfam" id="PF00496"/>
    </source>
</evidence>
<evidence type="ECO:0000256" key="3">
    <source>
        <dbReference type="ARBA" id="ARBA00022729"/>
    </source>
</evidence>
<gene>
    <name evidence="6" type="ORF">FHS81_002375</name>
</gene>
<dbReference type="RefSeq" id="WP_183753172.1">
    <property type="nucleotide sequence ID" value="NZ_JACICC010000005.1"/>
</dbReference>
<name>A0A7W5Z5W6_9HYPH</name>
<dbReference type="InterPro" id="IPR039424">
    <property type="entry name" value="SBP_5"/>
</dbReference>
<accession>A0A7W5Z5W6</accession>
<proteinExistence type="inferred from homology"/>
<evidence type="ECO:0000313" key="7">
    <source>
        <dbReference type="Proteomes" id="UP000537592"/>
    </source>
</evidence>
<dbReference type="Gene3D" id="3.90.76.10">
    <property type="entry name" value="Dipeptide-binding Protein, Domain 1"/>
    <property type="match status" value="1"/>
</dbReference>
<dbReference type="AlphaFoldDB" id="A0A7W5Z5W6"/>
<dbReference type="GO" id="GO:0015833">
    <property type="term" value="P:peptide transport"/>
    <property type="evidence" value="ECO:0007669"/>
    <property type="project" value="TreeGrafter"/>
</dbReference>
<evidence type="ECO:0000256" key="4">
    <source>
        <dbReference type="SAM" id="SignalP"/>
    </source>
</evidence>